<protein>
    <submittedName>
        <fullName evidence="2">MSMEG_0569 family flavin-dependent oxidoreductase</fullName>
    </submittedName>
</protein>
<dbReference type="SUPFAM" id="SSF51905">
    <property type="entry name" value="FAD/NAD(P)-binding domain"/>
    <property type="match status" value="1"/>
</dbReference>
<dbReference type="InterPro" id="IPR050982">
    <property type="entry name" value="Auxin_biosynth/cation_transpt"/>
</dbReference>
<dbReference type="PRINTS" id="PR00368">
    <property type="entry name" value="FADPNR"/>
</dbReference>
<accession>A0ABP8VN74</accession>
<name>A0ABP8VN74_9MICO</name>
<sequence length="429" mass="46856">MTDRNAAARLVDGTHVEVAVIGGGQAGLSLSRHLSERGIHHLVLERDSIGHDWRDRRWDAFTLVTPNWQCRLPGYPYDGDDPDGFMRRDEVMAWIRRYAESFDAPVVEGVLVTRLREVDHGGFEVVTDSGTITADQVVVATGGYHRPVLPPEASSIGGDIVQVHSADYRSPDALPAGGVLVVGSGQSGAQIAEDLFLAGRDVHLALGSAPRCARFYRGRDCIAWLSDMGVYEIPVQAQVGGLTKRESTNHYMTGRDGGRDIDFRAFARDGMHLYGRLTGGAGTDLTFSPTTEASLDHADSVMESIKNDIDRYIAREGVDAPLEERYRPVWRPEAEVTELDLVEAGITSIVWSAGYRSDYSWVQIGVFDGAGHPTHHRGVTATPGLFFLGLPWLHTWGSGRFEAIARDAEHLATAIVERSRREAGAVVSG</sequence>
<dbReference type="Pfam" id="PF13738">
    <property type="entry name" value="Pyr_redox_3"/>
    <property type="match status" value="1"/>
</dbReference>
<dbReference type="Proteomes" id="UP001501295">
    <property type="component" value="Unassembled WGS sequence"/>
</dbReference>
<evidence type="ECO:0000256" key="1">
    <source>
        <dbReference type="ARBA" id="ARBA00023002"/>
    </source>
</evidence>
<dbReference type="EMBL" id="BAABLM010000001">
    <property type="protein sequence ID" value="GAA4667561.1"/>
    <property type="molecule type" value="Genomic_DNA"/>
</dbReference>
<dbReference type="InterPro" id="IPR024000">
    <property type="entry name" value="CHP04046_FMN-dependent"/>
</dbReference>
<dbReference type="RefSeq" id="WP_345373292.1">
    <property type="nucleotide sequence ID" value="NZ_BAABLM010000001.1"/>
</dbReference>
<dbReference type="NCBIfam" id="TIGR04046">
    <property type="entry name" value="MSMEG_0569_nitr"/>
    <property type="match status" value="1"/>
</dbReference>
<proteinExistence type="predicted"/>
<keyword evidence="3" id="KW-1185">Reference proteome</keyword>
<evidence type="ECO:0000313" key="3">
    <source>
        <dbReference type="Proteomes" id="UP001501295"/>
    </source>
</evidence>
<gene>
    <name evidence="2" type="ORF">GCM10025780_07240</name>
</gene>
<organism evidence="2 3">
    <name type="scientific">Frondihabitans cladoniiphilus</name>
    <dbReference type="NCBI Taxonomy" id="715785"/>
    <lineage>
        <taxon>Bacteria</taxon>
        <taxon>Bacillati</taxon>
        <taxon>Actinomycetota</taxon>
        <taxon>Actinomycetes</taxon>
        <taxon>Micrococcales</taxon>
        <taxon>Microbacteriaceae</taxon>
        <taxon>Frondihabitans</taxon>
    </lineage>
</organism>
<dbReference type="PANTHER" id="PTHR43539:SF78">
    <property type="entry name" value="FLAVIN-CONTAINING MONOOXYGENASE"/>
    <property type="match status" value="1"/>
</dbReference>
<keyword evidence="1" id="KW-0560">Oxidoreductase</keyword>
<dbReference type="Gene3D" id="3.50.50.60">
    <property type="entry name" value="FAD/NAD(P)-binding domain"/>
    <property type="match status" value="2"/>
</dbReference>
<dbReference type="PANTHER" id="PTHR43539">
    <property type="entry name" value="FLAVIN-BINDING MONOOXYGENASE-LIKE PROTEIN (AFU_ORTHOLOGUE AFUA_4G09220)"/>
    <property type="match status" value="1"/>
</dbReference>
<dbReference type="InterPro" id="IPR036188">
    <property type="entry name" value="FAD/NAD-bd_sf"/>
</dbReference>
<reference evidence="3" key="1">
    <citation type="journal article" date="2019" name="Int. J. Syst. Evol. Microbiol.">
        <title>The Global Catalogue of Microorganisms (GCM) 10K type strain sequencing project: providing services to taxonomists for standard genome sequencing and annotation.</title>
        <authorList>
            <consortium name="The Broad Institute Genomics Platform"/>
            <consortium name="The Broad Institute Genome Sequencing Center for Infectious Disease"/>
            <person name="Wu L."/>
            <person name="Ma J."/>
        </authorList>
    </citation>
    <scope>NUCLEOTIDE SEQUENCE [LARGE SCALE GENOMIC DNA]</scope>
    <source>
        <strain evidence="3">JCM 18956</strain>
    </source>
</reference>
<comment type="caution">
    <text evidence="2">The sequence shown here is derived from an EMBL/GenBank/DDBJ whole genome shotgun (WGS) entry which is preliminary data.</text>
</comment>
<evidence type="ECO:0000313" key="2">
    <source>
        <dbReference type="EMBL" id="GAA4667561.1"/>
    </source>
</evidence>
<dbReference type="PRINTS" id="PR00411">
    <property type="entry name" value="PNDRDTASEI"/>
</dbReference>